<organism evidence="4 5">
    <name type="scientific">Mytilus coruscus</name>
    <name type="common">Sea mussel</name>
    <dbReference type="NCBI Taxonomy" id="42192"/>
    <lineage>
        <taxon>Eukaryota</taxon>
        <taxon>Metazoa</taxon>
        <taxon>Spiralia</taxon>
        <taxon>Lophotrochozoa</taxon>
        <taxon>Mollusca</taxon>
        <taxon>Bivalvia</taxon>
        <taxon>Autobranchia</taxon>
        <taxon>Pteriomorphia</taxon>
        <taxon>Mytilida</taxon>
        <taxon>Mytiloidea</taxon>
        <taxon>Mytilidae</taxon>
        <taxon>Mytilinae</taxon>
        <taxon>Mytilus</taxon>
    </lineage>
</organism>
<keyword evidence="1" id="KW-0863">Zinc-finger</keyword>
<dbReference type="InterPro" id="IPR047153">
    <property type="entry name" value="TRIM45/56/19-like"/>
</dbReference>
<evidence type="ECO:0000313" key="4">
    <source>
        <dbReference type="EMBL" id="CAC5414573.1"/>
    </source>
</evidence>
<evidence type="ECO:0000259" key="3">
    <source>
        <dbReference type="PROSITE" id="PS50119"/>
    </source>
</evidence>
<proteinExistence type="predicted"/>
<dbReference type="EMBL" id="CACVKT020008350">
    <property type="protein sequence ID" value="CAC5414573.1"/>
    <property type="molecule type" value="Genomic_DNA"/>
</dbReference>
<dbReference type="Gene3D" id="3.30.160.60">
    <property type="entry name" value="Classic Zinc Finger"/>
    <property type="match status" value="1"/>
</dbReference>
<protein>
    <submittedName>
        <fullName evidence="4">TRIM56</fullName>
        <ecNumber evidence="4">2.3.2.27</ecNumber>
    </submittedName>
</protein>
<dbReference type="OrthoDB" id="5800423at2759"/>
<evidence type="ECO:0000313" key="5">
    <source>
        <dbReference type="Proteomes" id="UP000507470"/>
    </source>
</evidence>
<dbReference type="AlphaFoldDB" id="A0A6J8E3H4"/>
<keyword evidence="4" id="KW-0808">Transferase</keyword>
<feature type="coiled-coil region" evidence="2">
    <location>
        <begin position="167"/>
        <end position="205"/>
    </location>
</feature>
<accession>A0A6J8E3H4</accession>
<evidence type="ECO:0000256" key="1">
    <source>
        <dbReference type="PROSITE-ProRule" id="PRU00024"/>
    </source>
</evidence>
<keyword evidence="1" id="KW-0479">Metal-binding</keyword>
<dbReference type="SUPFAM" id="SSF57845">
    <property type="entry name" value="B-box zinc-binding domain"/>
    <property type="match status" value="1"/>
</dbReference>
<dbReference type="PANTHER" id="PTHR25462:SF229">
    <property type="entry name" value="TRANSCRIPTION INTERMEDIARY FACTOR 1-BETA"/>
    <property type="match status" value="1"/>
</dbReference>
<dbReference type="PROSITE" id="PS50119">
    <property type="entry name" value="ZF_BBOX"/>
    <property type="match status" value="1"/>
</dbReference>
<feature type="domain" description="B box-type" evidence="3">
    <location>
        <begin position="56"/>
        <end position="101"/>
    </location>
</feature>
<dbReference type="EC" id="2.3.2.27" evidence="4"/>
<keyword evidence="2" id="KW-0175">Coiled coil</keyword>
<keyword evidence="4" id="KW-0012">Acyltransferase</keyword>
<keyword evidence="5" id="KW-1185">Reference proteome</keyword>
<dbReference type="Proteomes" id="UP000507470">
    <property type="component" value="Unassembled WGS sequence"/>
</dbReference>
<dbReference type="InterPro" id="IPR000315">
    <property type="entry name" value="Znf_B-box"/>
</dbReference>
<dbReference type="PANTHER" id="PTHR25462">
    <property type="entry name" value="BONUS, ISOFORM C-RELATED"/>
    <property type="match status" value="1"/>
</dbReference>
<evidence type="ECO:0000256" key="2">
    <source>
        <dbReference type="SAM" id="Coils"/>
    </source>
</evidence>
<dbReference type="GO" id="GO:0006513">
    <property type="term" value="P:protein monoubiquitination"/>
    <property type="evidence" value="ECO:0007669"/>
    <property type="project" value="TreeGrafter"/>
</dbReference>
<reference evidence="4 5" key="1">
    <citation type="submission" date="2020-06" db="EMBL/GenBank/DDBJ databases">
        <authorList>
            <person name="Li R."/>
            <person name="Bekaert M."/>
        </authorList>
    </citation>
    <scope>NUCLEOTIDE SEQUENCE [LARGE SCALE GENOMIC DNA]</scope>
    <source>
        <strain evidence="5">wild</strain>
    </source>
</reference>
<dbReference type="GO" id="GO:0061630">
    <property type="term" value="F:ubiquitin protein ligase activity"/>
    <property type="evidence" value="ECO:0007669"/>
    <property type="project" value="UniProtKB-EC"/>
</dbReference>
<dbReference type="GO" id="GO:0008270">
    <property type="term" value="F:zinc ion binding"/>
    <property type="evidence" value="ECO:0007669"/>
    <property type="project" value="UniProtKB-KW"/>
</dbReference>
<keyword evidence="1" id="KW-0862">Zinc</keyword>
<gene>
    <name evidence="4" type="ORF">MCOR_47346</name>
</gene>
<name>A0A6J8E3H4_MYTCO</name>
<sequence length="309" mass="35550">MGRNKNSELTQFTCPVCRSVVKPRNPEAPVDEWSSALQNNLILAIMISTTKGNKQQDCNVCEQHQQKSITKFWCKGCEKTLCGKCNAMHNWLLSSHPVIALEELGPNISGIDLHAVSENCNEHPSNSMEAFCFIHEQLCCIQCVTTNHWNCESVKSIEEITNSNNVYDTLQDKLECIKQAAIKLLNEKEEQKRDIKDKLENTGNDAARFLEQVKCKLDGLFETFKKQLNVLRDEQNTNFNIRLRLLEQFVGSLDHWITVNRVVKEFGTKTQHFIHVETLKNQIKTSLIEKRKISSMRLHLKSSSQRTRF</sequence>